<dbReference type="Proteomes" id="UP000317078">
    <property type="component" value="Unassembled WGS sequence"/>
</dbReference>
<organism evidence="1 2">
    <name type="scientific">Muricoccus nepalensis</name>
    <dbReference type="NCBI Taxonomy" id="1854500"/>
    <lineage>
        <taxon>Bacteria</taxon>
        <taxon>Pseudomonadati</taxon>
        <taxon>Pseudomonadota</taxon>
        <taxon>Alphaproteobacteria</taxon>
        <taxon>Acetobacterales</taxon>
        <taxon>Roseomonadaceae</taxon>
        <taxon>Muricoccus</taxon>
    </lineage>
</organism>
<dbReference type="NCBIfam" id="NF033889">
    <property type="entry name" value="termin_lrg_T7"/>
    <property type="match status" value="1"/>
</dbReference>
<dbReference type="RefSeq" id="WP_140881487.1">
    <property type="nucleotide sequence ID" value="NZ_RCZP01000002.1"/>
</dbReference>
<comment type="caution">
    <text evidence="1">The sequence shown here is derived from an EMBL/GenBank/DDBJ whole genome shotgun (WGS) entry which is preliminary data.</text>
</comment>
<dbReference type="AlphaFoldDB" id="A0A502GEL9"/>
<reference evidence="1 2" key="1">
    <citation type="journal article" date="2019" name="Environ. Microbiol.">
        <title>Species interactions and distinct microbial communities in high Arctic permafrost affected cryosols are associated with the CH4 and CO2 gas fluxes.</title>
        <authorList>
            <person name="Altshuler I."/>
            <person name="Hamel J."/>
            <person name="Turney S."/>
            <person name="Magnuson E."/>
            <person name="Levesque R."/>
            <person name="Greer C."/>
            <person name="Whyte L.G."/>
        </authorList>
    </citation>
    <scope>NUCLEOTIDE SEQUENCE [LARGE SCALE GENOMIC DNA]</scope>
    <source>
        <strain evidence="1 2">S9.3B</strain>
    </source>
</reference>
<protein>
    <recommendedName>
        <fullName evidence="3">Terminase large subunit gp17-like C-terminal domain-containing protein</fullName>
    </recommendedName>
</protein>
<keyword evidence="2" id="KW-1185">Reference proteome</keyword>
<dbReference type="EMBL" id="RCZP01000002">
    <property type="protein sequence ID" value="TPG60559.1"/>
    <property type="molecule type" value="Genomic_DNA"/>
</dbReference>
<evidence type="ECO:0000313" key="2">
    <source>
        <dbReference type="Proteomes" id="UP000317078"/>
    </source>
</evidence>
<dbReference type="Gene3D" id="3.30.420.240">
    <property type="match status" value="1"/>
</dbReference>
<dbReference type="OrthoDB" id="1634373at2"/>
<evidence type="ECO:0008006" key="3">
    <source>
        <dbReference type="Google" id="ProtNLM"/>
    </source>
</evidence>
<gene>
    <name evidence="1" type="ORF">EAH89_04140</name>
</gene>
<dbReference type="InterPro" id="IPR027417">
    <property type="entry name" value="P-loop_NTPase"/>
</dbReference>
<dbReference type="SUPFAM" id="SSF52540">
    <property type="entry name" value="P-loop containing nucleoside triphosphate hydrolases"/>
    <property type="match status" value="1"/>
</dbReference>
<name>A0A502GEL9_9PROT</name>
<evidence type="ECO:0000313" key="1">
    <source>
        <dbReference type="EMBL" id="TPG60559.1"/>
    </source>
</evidence>
<dbReference type="Gene3D" id="3.40.50.300">
    <property type="entry name" value="P-loop containing nucleotide triphosphate hydrolases"/>
    <property type="match status" value="1"/>
</dbReference>
<dbReference type="InterPro" id="IPR047987">
    <property type="entry name" value="Gp19-like_virus"/>
</dbReference>
<sequence length="485" mass="52972">MKTRADAPGPEVRGRDFLEFLYAWNLRAGIATPGVHRRIARWLMACEAAADNRLLLMAFRGCGKSTLVGLWCAWRLAVDPEIRIFVLAADHALAARMVATVRRIVERHPLCRHLLGGGETWAADRFSVRRRGAIREPSMLAQGIGGNVTGSRAELIVCDDVEVAGNCDTPGKREELRERLAECEFILTPGGTILFVGTPHCADSLYAPPEVEGAYLGSYRRLRVPLLDAAGRSAWPERFPREGVQAQRDRVGPLQFRRQMMLECAAAEAARLDPGLIVRYGEDLDYREANGRPVLSLLGRRLVSGGGFWDPAYGREGKGDSSVLAATFSDAEGNHYLHRLAYITQDPGAATDPATQQCQRVAALARELLLPVVRVETNGIGKFLPALLRREMARAGAACTVVEHASHRPKAERILGALDPALAARRLHAHEAVFRTAFPQEMAEWKPGTNGVRDDALDAVAGCLLAEPVRLPSLPPAARGASWRG</sequence>
<accession>A0A502GEL9</accession>
<proteinExistence type="predicted"/>